<comment type="cofactor">
    <cofactor evidence="1">
        <name>Mg(2+)</name>
        <dbReference type="ChEBI" id="CHEBI:18420"/>
    </cofactor>
</comment>
<dbReference type="Pfam" id="PF00293">
    <property type="entry name" value="NUDIX"/>
    <property type="match status" value="1"/>
</dbReference>
<organism evidence="5 6">
    <name type="scientific">Deinococcus koreensis</name>
    <dbReference type="NCBI Taxonomy" id="2054903"/>
    <lineage>
        <taxon>Bacteria</taxon>
        <taxon>Thermotogati</taxon>
        <taxon>Deinococcota</taxon>
        <taxon>Deinococci</taxon>
        <taxon>Deinococcales</taxon>
        <taxon>Deinococcaceae</taxon>
        <taxon>Deinococcus</taxon>
    </lineage>
</organism>
<dbReference type="RefSeq" id="WP_103312393.1">
    <property type="nucleotide sequence ID" value="NZ_PPPD01000001.1"/>
</dbReference>
<keyword evidence="2" id="KW-0378">Hydrolase</keyword>
<dbReference type="OrthoDB" id="511483at2"/>
<dbReference type="Gene3D" id="3.90.79.10">
    <property type="entry name" value="Nucleoside Triphosphate Pyrophosphohydrolase"/>
    <property type="match status" value="1"/>
</dbReference>
<feature type="compositionally biased region" description="Basic and acidic residues" evidence="3">
    <location>
        <begin position="84"/>
        <end position="103"/>
    </location>
</feature>
<dbReference type="PANTHER" id="PTHR43046:SF16">
    <property type="entry name" value="ADP-RIBOSE PYROPHOSPHATASE YJHB-RELATED"/>
    <property type="match status" value="1"/>
</dbReference>
<name>A0A2K3UZJ3_9DEIO</name>
<dbReference type="InterPro" id="IPR015797">
    <property type="entry name" value="NUDIX_hydrolase-like_dom_sf"/>
</dbReference>
<feature type="domain" description="Nudix hydrolase" evidence="4">
    <location>
        <begin position="1"/>
        <end position="131"/>
    </location>
</feature>
<evidence type="ECO:0000313" key="5">
    <source>
        <dbReference type="EMBL" id="PNY81954.1"/>
    </source>
</evidence>
<dbReference type="AlphaFoldDB" id="A0A2K3UZJ3"/>
<evidence type="ECO:0000256" key="2">
    <source>
        <dbReference type="ARBA" id="ARBA00022801"/>
    </source>
</evidence>
<comment type="caution">
    <text evidence="5">The sequence shown here is derived from an EMBL/GenBank/DDBJ whole genome shotgun (WGS) entry which is preliminary data.</text>
</comment>
<evidence type="ECO:0000313" key="6">
    <source>
        <dbReference type="Proteomes" id="UP000236379"/>
    </source>
</evidence>
<evidence type="ECO:0000256" key="1">
    <source>
        <dbReference type="ARBA" id="ARBA00001946"/>
    </source>
</evidence>
<gene>
    <name evidence="5" type="ORF">CVO96_11775</name>
</gene>
<protein>
    <submittedName>
        <fullName evidence="5">DNA mismatch repair protein MutT</fullName>
    </submittedName>
</protein>
<reference evidence="5 6" key="1">
    <citation type="submission" date="2018-01" db="EMBL/GenBank/DDBJ databases">
        <title>Deinococcus koreensis sp. nov., a radiation-resistant bacterium isolated from river water.</title>
        <authorList>
            <person name="Choi A."/>
        </authorList>
    </citation>
    <scope>NUCLEOTIDE SEQUENCE [LARGE SCALE GENOMIC DNA]</scope>
    <source>
        <strain evidence="5 6">SJW1-2</strain>
    </source>
</reference>
<dbReference type="SUPFAM" id="SSF55811">
    <property type="entry name" value="Nudix"/>
    <property type="match status" value="1"/>
</dbReference>
<dbReference type="InterPro" id="IPR020084">
    <property type="entry name" value="NUDIX_hydrolase_CS"/>
</dbReference>
<feature type="region of interest" description="Disordered" evidence="3">
    <location>
        <begin position="135"/>
        <end position="156"/>
    </location>
</feature>
<keyword evidence="6" id="KW-1185">Reference proteome</keyword>
<evidence type="ECO:0000259" key="4">
    <source>
        <dbReference type="PROSITE" id="PS51462"/>
    </source>
</evidence>
<evidence type="ECO:0000256" key="3">
    <source>
        <dbReference type="SAM" id="MobiDB-lite"/>
    </source>
</evidence>
<feature type="region of interest" description="Disordered" evidence="3">
    <location>
        <begin position="83"/>
        <end position="104"/>
    </location>
</feature>
<dbReference type="EMBL" id="PPPD01000001">
    <property type="protein sequence ID" value="PNY81954.1"/>
    <property type="molecule type" value="Genomic_DNA"/>
</dbReference>
<dbReference type="GO" id="GO:0016787">
    <property type="term" value="F:hydrolase activity"/>
    <property type="evidence" value="ECO:0007669"/>
    <property type="project" value="UniProtKB-KW"/>
</dbReference>
<dbReference type="Proteomes" id="UP000236379">
    <property type="component" value="Unassembled WGS sequence"/>
</dbReference>
<dbReference type="PANTHER" id="PTHR43046">
    <property type="entry name" value="GDP-MANNOSE MANNOSYL HYDROLASE"/>
    <property type="match status" value="1"/>
</dbReference>
<dbReference type="PROSITE" id="PS51462">
    <property type="entry name" value="NUDIX"/>
    <property type="match status" value="1"/>
</dbReference>
<proteinExistence type="predicted"/>
<dbReference type="InterPro" id="IPR000086">
    <property type="entry name" value="NUDIX_hydrolase_dom"/>
</dbReference>
<sequence>MRPRAVGILLNDHHEVLLILRRKAGREYATLPGGGIEGGETPAQACAREFLEEVNLIVEVGPPVFRLQARGDDDHYFQVSYRSGEMRLGDGPDAPPHSEDNHYDPQWVSVDRLEDVNFVPSELRDVVRGLARANPLPHTLSASGSSESPRRGTTES</sequence>
<accession>A0A2K3UZJ3</accession>
<dbReference type="PROSITE" id="PS00893">
    <property type="entry name" value="NUDIX_BOX"/>
    <property type="match status" value="1"/>
</dbReference>